<dbReference type="EMBL" id="QIBW01000015">
    <property type="protein sequence ID" value="ROT88663.1"/>
    <property type="molecule type" value="Genomic_DNA"/>
</dbReference>
<evidence type="ECO:0000313" key="3">
    <source>
        <dbReference type="Proteomes" id="UP000285258"/>
    </source>
</evidence>
<reference evidence="3" key="1">
    <citation type="submission" date="2018-05" db="EMBL/GenBank/DDBJ databases">
        <title>Genome Sequencing of selected type strains of the family Eggerthellaceae.</title>
        <authorList>
            <person name="Danylec N."/>
            <person name="Stoll D.A."/>
            <person name="Doetsch A."/>
            <person name="Huch M."/>
        </authorList>
    </citation>
    <scope>NUCLEOTIDE SEQUENCE [LARGE SCALE GENOMIC DNA]</scope>
    <source>
        <strain evidence="3">DSM 27213</strain>
    </source>
</reference>
<feature type="transmembrane region" description="Helical" evidence="1">
    <location>
        <begin position="89"/>
        <end position="106"/>
    </location>
</feature>
<evidence type="ECO:0000313" key="2">
    <source>
        <dbReference type="EMBL" id="ROT88663.1"/>
    </source>
</evidence>
<accession>A0A423UI29</accession>
<keyword evidence="1" id="KW-0812">Transmembrane</keyword>
<dbReference type="AlphaFoldDB" id="A0A423UI29"/>
<name>A0A423UI29_9ACTN</name>
<organism evidence="2 3">
    <name type="scientific">Gordonibacter urolithinfaciens</name>
    <dbReference type="NCBI Taxonomy" id="1335613"/>
    <lineage>
        <taxon>Bacteria</taxon>
        <taxon>Bacillati</taxon>
        <taxon>Actinomycetota</taxon>
        <taxon>Coriobacteriia</taxon>
        <taxon>Eggerthellales</taxon>
        <taxon>Eggerthellaceae</taxon>
        <taxon>Gordonibacter</taxon>
    </lineage>
</organism>
<keyword evidence="1" id="KW-1133">Transmembrane helix</keyword>
<proteinExistence type="predicted"/>
<gene>
    <name evidence="2" type="ORF">DMP12_11410</name>
</gene>
<comment type="caution">
    <text evidence="2">The sequence shown here is derived from an EMBL/GenBank/DDBJ whole genome shotgun (WGS) entry which is preliminary data.</text>
</comment>
<keyword evidence="1" id="KW-0472">Membrane</keyword>
<evidence type="ECO:0000256" key="1">
    <source>
        <dbReference type="SAM" id="Phobius"/>
    </source>
</evidence>
<dbReference type="Proteomes" id="UP000285258">
    <property type="component" value="Unassembled WGS sequence"/>
</dbReference>
<sequence length="108" mass="11545">MKNFEMRCPFDGTSALQPEFNRVSAAGAIIEFPGSGSQGACAPLQHSHARQVPSAACRARRLGATEMARVLRHGSAAGRAYGRVRPWQGALAGCVFSVFAFLSIFISF</sequence>
<protein>
    <submittedName>
        <fullName evidence="2">Uncharacterized protein</fullName>
    </submittedName>
</protein>